<proteinExistence type="predicted"/>
<accession>A0A1J1C9D9</accession>
<dbReference type="Proteomes" id="UP000183868">
    <property type="component" value="Chromosome"/>
</dbReference>
<dbReference type="EMBL" id="CP018099">
    <property type="protein sequence ID" value="APF18610.1"/>
    <property type="molecule type" value="Genomic_DNA"/>
</dbReference>
<gene>
    <name evidence="1" type="ORF">Cabys_1861</name>
</gene>
<organism evidence="1 2">
    <name type="scientific">Caldithrix abyssi DSM 13497</name>
    <dbReference type="NCBI Taxonomy" id="880073"/>
    <lineage>
        <taxon>Bacteria</taxon>
        <taxon>Pseudomonadati</taxon>
        <taxon>Calditrichota</taxon>
        <taxon>Calditrichia</taxon>
        <taxon>Calditrichales</taxon>
        <taxon>Calditrichaceae</taxon>
        <taxon>Caldithrix</taxon>
    </lineage>
</organism>
<name>A0A1J1C9D9_CALAY</name>
<dbReference type="AlphaFoldDB" id="A0A1J1C9D9"/>
<dbReference type="KEGG" id="caby:Cabys_1861"/>
<evidence type="ECO:0000313" key="1">
    <source>
        <dbReference type="EMBL" id="APF18610.1"/>
    </source>
</evidence>
<evidence type="ECO:0000313" key="2">
    <source>
        <dbReference type="Proteomes" id="UP000183868"/>
    </source>
</evidence>
<protein>
    <submittedName>
        <fullName evidence="1">Uncharacterized protein</fullName>
    </submittedName>
</protein>
<sequence length="48" mass="5789">MGLLFLFKLQNIFVSIHEIRGFYTELNYFKNFLAIQKFKSDNSPCRKQ</sequence>
<reference evidence="1 2" key="1">
    <citation type="submission" date="2016-11" db="EMBL/GenBank/DDBJ databases">
        <title>Genomic analysis of Caldithrix abyssi and proposal of a novel bacterial phylum Caldithrichaeota.</title>
        <authorList>
            <person name="Kublanov I."/>
            <person name="Sigalova O."/>
            <person name="Gavrilov S."/>
            <person name="Lebedinsky A."/>
            <person name="Ivanova N."/>
            <person name="Daum C."/>
            <person name="Reddy T."/>
            <person name="Klenk H.P."/>
            <person name="Goker M."/>
            <person name="Reva O."/>
            <person name="Miroshnichenko M."/>
            <person name="Kyprides N."/>
            <person name="Woyke T."/>
            <person name="Gelfand M."/>
        </authorList>
    </citation>
    <scope>NUCLEOTIDE SEQUENCE [LARGE SCALE GENOMIC DNA]</scope>
    <source>
        <strain evidence="1 2">LF13</strain>
    </source>
</reference>